<dbReference type="Proteomes" id="UP000247790">
    <property type="component" value="Unassembled WGS sequence"/>
</dbReference>
<gene>
    <name evidence="1" type="ORF">DFQ00_1178</name>
</gene>
<accession>A0A2V4V9W3</accession>
<sequence>MHYSVSIMGNGESGMAKAKGKKAAALKSDKMRVSMKLVTSDVCEHCKTPCSRGTEYAARMREGGAVGKGVPCILTRHVSS</sequence>
<protein>
    <submittedName>
        <fullName evidence="1">Uncharacterized protein</fullName>
    </submittedName>
</protein>
<name>A0A2V4V9W3_PAEBA</name>
<proteinExistence type="predicted"/>
<comment type="caution">
    <text evidence="1">The sequence shown here is derived from an EMBL/GenBank/DDBJ whole genome shotgun (WGS) entry which is preliminary data.</text>
</comment>
<dbReference type="AlphaFoldDB" id="A0A2V4V9W3"/>
<organism evidence="1 2">
    <name type="scientific">Paenibacillus barcinonensis</name>
    <dbReference type="NCBI Taxonomy" id="198119"/>
    <lineage>
        <taxon>Bacteria</taxon>
        <taxon>Bacillati</taxon>
        <taxon>Bacillota</taxon>
        <taxon>Bacilli</taxon>
        <taxon>Bacillales</taxon>
        <taxon>Paenibacillaceae</taxon>
        <taxon>Paenibacillus</taxon>
    </lineage>
</organism>
<evidence type="ECO:0000313" key="1">
    <source>
        <dbReference type="EMBL" id="PYE45666.1"/>
    </source>
</evidence>
<evidence type="ECO:0000313" key="2">
    <source>
        <dbReference type="Proteomes" id="UP000247790"/>
    </source>
</evidence>
<reference evidence="1 2" key="1">
    <citation type="submission" date="2018-06" db="EMBL/GenBank/DDBJ databases">
        <title>Genomic Encyclopedia of Type Strains, Phase III (KMG-III): the genomes of soil and plant-associated and newly described type strains.</title>
        <authorList>
            <person name="Whitman W."/>
        </authorList>
    </citation>
    <scope>NUCLEOTIDE SEQUENCE [LARGE SCALE GENOMIC DNA]</scope>
    <source>
        <strain evidence="1 2">CECT 7022</strain>
    </source>
</reference>
<dbReference type="EMBL" id="QJSW01000017">
    <property type="protein sequence ID" value="PYE45666.1"/>
    <property type="molecule type" value="Genomic_DNA"/>
</dbReference>